<dbReference type="RefSeq" id="WP_257596361.1">
    <property type="nucleotide sequence ID" value="NZ_JANKHH010000006.1"/>
</dbReference>
<comment type="caution">
    <text evidence="2">The sequence shown here is derived from an EMBL/GenBank/DDBJ whole genome shotgun (WGS) entry which is preliminary data.</text>
</comment>
<keyword evidence="1" id="KW-0732">Signal</keyword>
<gene>
    <name evidence="2" type="ORF">NSO95_11275</name>
</gene>
<sequence>MKKTVILLSAASLALAACGSGGPLGGGDVKMQGGKWSNTVTIEKFDIPGAPPEAKGLFDAMIGQPQTTETCRTDEEMQKGLDDLAKGPMNGEEDCTTESMEVGGGEISGKVMCNSKTGGKATMVLDGSHTETSLDMTMTVDMEDPTMPGGKGQMVMKVSGKRLGDCDK</sequence>
<dbReference type="EMBL" id="JANKHH010000006">
    <property type="protein sequence ID" value="MCR2834529.1"/>
    <property type="molecule type" value="Genomic_DNA"/>
</dbReference>
<dbReference type="Proteomes" id="UP001206067">
    <property type="component" value="Unassembled WGS sequence"/>
</dbReference>
<dbReference type="PROSITE" id="PS51257">
    <property type="entry name" value="PROKAR_LIPOPROTEIN"/>
    <property type="match status" value="1"/>
</dbReference>
<reference evidence="2 3" key="1">
    <citation type="submission" date="2022-08" db="EMBL/GenBank/DDBJ databases">
        <title>Polyphasic taxonomy analysis of Qipengyuania sp.RS5-5.</title>
        <authorList>
            <person name="Xamxidin M."/>
            <person name="Wu M."/>
        </authorList>
    </citation>
    <scope>NUCLEOTIDE SEQUENCE [LARGE SCALE GENOMIC DNA]</scope>
    <source>
        <strain evidence="2 3">RS5-5</strain>
    </source>
</reference>
<keyword evidence="3" id="KW-1185">Reference proteome</keyword>
<organism evidence="2 3">
    <name type="scientific">Parerythrobacter lacustris</name>
    <dbReference type="NCBI Taxonomy" id="2969984"/>
    <lineage>
        <taxon>Bacteria</taxon>
        <taxon>Pseudomonadati</taxon>
        <taxon>Pseudomonadota</taxon>
        <taxon>Alphaproteobacteria</taxon>
        <taxon>Sphingomonadales</taxon>
        <taxon>Erythrobacteraceae</taxon>
        <taxon>Parerythrobacter</taxon>
    </lineage>
</organism>
<accession>A0ABT1XS99</accession>
<dbReference type="Pfam" id="PF12276">
    <property type="entry name" value="DUF3617"/>
    <property type="match status" value="1"/>
</dbReference>
<evidence type="ECO:0000256" key="1">
    <source>
        <dbReference type="SAM" id="SignalP"/>
    </source>
</evidence>
<evidence type="ECO:0000313" key="3">
    <source>
        <dbReference type="Proteomes" id="UP001206067"/>
    </source>
</evidence>
<feature type="signal peptide" evidence="1">
    <location>
        <begin position="1"/>
        <end position="16"/>
    </location>
</feature>
<proteinExistence type="predicted"/>
<protein>
    <submittedName>
        <fullName evidence="2">DUF3617 domain-containing protein</fullName>
    </submittedName>
</protein>
<feature type="chain" id="PRO_5046231962" evidence="1">
    <location>
        <begin position="17"/>
        <end position="168"/>
    </location>
</feature>
<dbReference type="InterPro" id="IPR022061">
    <property type="entry name" value="DUF3617"/>
</dbReference>
<name>A0ABT1XS99_9SPHN</name>
<evidence type="ECO:0000313" key="2">
    <source>
        <dbReference type="EMBL" id="MCR2834529.1"/>
    </source>
</evidence>